<organism evidence="2 3">
    <name type="scientific">Sporolactobacillus nakayamae</name>
    <dbReference type="NCBI Taxonomy" id="269670"/>
    <lineage>
        <taxon>Bacteria</taxon>
        <taxon>Bacillati</taxon>
        <taxon>Bacillota</taxon>
        <taxon>Bacilli</taxon>
        <taxon>Bacillales</taxon>
        <taxon>Sporolactobacillaceae</taxon>
        <taxon>Sporolactobacillus</taxon>
    </lineage>
</organism>
<dbReference type="InterPro" id="IPR036388">
    <property type="entry name" value="WH-like_DNA-bd_sf"/>
</dbReference>
<dbReference type="GO" id="GO:0006352">
    <property type="term" value="P:DNA-templated transcription initiation"/>
    <property type="evidence" value="ECO:0007669"/>
    <property type="project" value="InterPro"/>
</dbReference>
<accession>A0A1I2T3E9</accession>
<evidence type="ECO:0000313" key="3">
    <source>
        <dbReference type="Proteomes" id="UP000198752"/>
    </source>
</evidence>
<dbReference type="AlphaFoldDB" id="A0A1I2T3E9"/>
<dbReference type="Proteomes" id="UP000198752">
    <property type="component" value="Unassembled WGS sequence"/>
</dbReference>
<feature type="domain" description="RNA polymerase sigma factor 70 region 4 type 2" evidence="1">
    <location>
        <begin position="96"/>
        <end position="145"/>
    </location>
</feature>
<dbReference type="STRING" id="269670.SAMN02982927_02153"/>
<dbReference type="GO" id="GO:0016987">
    <property type="term" value="F:sigma factor activity"/>
    <property type="evidence" value="ECO:0007669"/>
    <property type="project" value="InterPro"/>
</dbReference>
<gene>
    <name evidence="2" type="ORF">SAMN02982927_02153</name>
</gene>
<dbReference type="CDD" id="cd06171">
    <property type="entry name" value="Sigma70_r4"/>
    <property type="match status" value="1"/>
</dbReference>
<protein>
    <submittedName>
        <fullName evidence="2">RNA polymerase sigma factor, sigma-70 family</fullName>
    </submittedName>
</protein>
<dbReference type="GO" id="GO:0003677">
    <property type="term" value="F:DNA binding"/>
    <property type="evidence" value="ECO:0007669"/>
    <property type="project" value="InterPro"/>
</dbReference>
<dbReference type="RefSeq" id="WP_010024635.1">
    <property type="nucleotide sequence ID" value="NZ_FOOY01000014.1"/>
</dbReference>
<proteinExistence type="predicted"/>
<dbReference type="EMBL" id="FOOY01000014">
    <property type="protein sequence ID" value="SFG59625.1"/>
    <property type="molecule type" value="Genomic_DNA"/>
</dbReference>
<dbReference type="SUPFAM" id="SSF88659">
    <property type="entry name" value="Sigma3 and sigma4 domains of RNA polymerase sigma factors"/>
    <property type="match status" value="1"/>
</dbReference>
<evidence type="ECO:0000313" key="2">
    <source>
        <dbReference type="EMBL" id="SFG59625.1"/>
    </source>
</evidence>
<dbReference type="InterPro" id="IPR013324">
    <property type="entry name" value="RNA_pol_sigma_r3/r4-like"/>
</dbReference>
<sequence length="155" mass="18674">MRPSSFNKIHPEKVNYQIQDDFQTTIQFQFDYMARKVMIRTKSNYRRSIGRRRRHESLFSEVSDLDINKLHTTDTYRLDRRFYKVLSMDVQVTDCQIAEALDTLSKRKRDIILMFYFLEMSDAEIAKELSVNRSTVYRNRHSALEMFKTLLEDEP</sequence>
<dbReference type="OrthoDB" id="9794508at2"/>
<evidence type="ECO:0000259" key="1">
    <source>
        <dbReference type="Pfam" id="PF08281"/>
    </source>
</evidence>
<name>A0A1I2T3E9_9BACL</name>
<dbReference type="Gene3D" id="1.10.10.10">
    <property type="entry name" value="Winged helix-like DNA-binding domain superfamily/Winged helix DNA-binding domain"/>
    <property type="match status" value="1"/>
</dbReference>
<reference evidence="3" key="1">
    <citation type="submission" date="2016-10" db="EMBL/GenBank/DDBJ databases">
        <authorList>
            <person name="Varghese N."/>
            <person name="Submissions S."/>
        </authorList>
    </citation>
    <scope>NUCLEOTIDE SEQUENCE [LARGE SCALE GENOMIC DNA]</scope>
    <source>
        <strain evidence="3">ATCC 700379</strain>
    </source>
</reference>
<dbReference type="Pfam" id="PF08281">
    <property type="entry name" value="Sigma70_r4_2"/>
    <property type="match status" value="1"/>
</dbReference>
<dbReference type="InterPro" id="IPR013249">
    <property type="entry name" value="RNA_pol_sigma70_r4_t2"/>
</dbReference>
<keyword evidence="3" id="KW-1185">Reference proteome</keyword>